<dbReference type="Proteomes" id="UP000011082">
    <property type="component" value="Unassembled WGS sequence"/>
</dbReference>
<dbReference type="PROSITE" id="PS50127">
    <property type="entry name" value="UBC_2"/>
    <property type="match status" value="1"/>
</dbReference>
<evidence type="ECO:0000256" key="2">
    <source>
        <dbReference type="ARBA" id="ARBA00004906"/>
    </source>
</evidence>
<sequence length="165" mass="18830">MSTAFTQGTVKRIMKELQTMQKEPPPNTSAAPIDENDLYRWQAIILGPPDSPYAGGVFKLSIVFPADYPFKAPRIEFLTKIYHCNIMNKTLCIDILKSQWSPALTIDKVLISIVSLLVDPNPKDPLNREAAEKYLNDRKEYERIASEWTRKYAMENSKGEYGSEL</sequence>
<dbReference type="OrthoDB" id="7851174at2759"/>
<evidence type="ECO:0000256" key="4">
    <source>
        <dbReference type="ARBA" id="ARBA00022741"/>
    </source>
</evidence>
<organism evidence="8 9">
    <name type="scientific">Vittaforma corneae (strain ATCC 50505)</name>
    <name type="common">Microsporidian parasite</name>
    <name type="synonym">Nosema corneum</name>
    <dbReference type="NCBI Taxonomy" id="993615"/>
    <lineage>
        <taxon>Eukaryota</taxon>
        <taxon>Fungi</taxon>
        <taxon>Fungi incertae sedis</taxon>
        <taxon>Microsporidia</taxon>
        <taxon>Nosematidae</taxon>
        <taxon>Vittaforma</taxon>
    </lineage>
</organism>
<dbReference type="InterPro" id="IPR016135">
    <property type="entry name" value="UBQ-conjugating_enzyme/RWD"/>
</dbReference>
<protein>
    <recommendedName>
        <fullName evidence="7">UBC core domain-containing protein</fullName>
    </recommendedName>
</protein>
<accession>L2GPI7</accession>
<dbReference type="SUPFAM" id="SSF54495">
    <property type="entry name" value="UBC-like"/>
    <property type="match status" value="1"/>
</dbReference>
<feature type="domain" description="UBC core" evidence="7">
    <location>
        <begin position="8"/>
        <end position="154"/>
    </location>
</feature>
<dbReference type="EMBL" id="JH370130">
    <property type="protein sequence ID" value="ELA42746.1"/>
    <property type="molecule type" value="Genomic_DNA"/>
</dbReference>
<dbReference type="GeneID" id="19880779"/>
<dbReference type="InterPro" id="IPR000608">
    <property type="entry name" value="UBC"/>
</dbReference>
<evidence type="ECO:0000313" key="9">
    <source>
        <dbReference type="Proteomes" id="UP000011082"/>
    </source>
</evidence>
<dbReference type="VEuPathDB" id="MicrosporidiaDB:VICG_00061"/>
<keyword evidence="9" id="KW-1185">Reference proteome</keyword>
<keyword evidence="6" id="KW-0067">ATP-binding</keyword>
<dbReference type="STRING" id="993615.L2GPI7"/>
<dbReference type="OMA" id="VHFTTRI"/>
<dbReference type="FunCoup" id="L2GPI7">
    <property type="interactions" value="128"/>
</dbReference>
<comment type="pathway">
    <text evidence="2">Protein modification; protein ubiquitination.</text>
</comment>
<proteinExistence type="predicted"/>
<dbReference type="Gene3D" id="3.10.110.10">
    <property type="entry name" value="Ubiquitin Conjugating Enzyme"/>
    <property type="match status" value="1"/>
</dbReference>
<dbReference type="InterPro" id="IPR050113">
    <property type="entry name" value="Ub_conjugating_enzyme"/>
</dbReference>
<evidence type="ECO:0000259" key="7">
    <source>
        <dbReference type="PROSITE" id="PS50127"/>
    </source>
</evidence>
<dbReference type="FunFam" id="3.10.110.10:FF:000101">
    <property type="entry name" value="Ubiquitin-conjugating enzyme E2 D2"/>
    <property type="match status" value="1"/>
</dbReference>
<dbReference type="HOGENOM" id="CLU_030988_13_3_1"/>
<evidence type="ECO:0000256" key="5">
    <source>
        <dbReference type="ARBA" id="ARBA00022786"/>
    </source>
</evidence>
<evidence type="ECO:0000256" key="6">
    <source>
        <dbReference type="ARBA" id="ARBA00022840"/>
    </source>
</evidence>
<gene>
    <name evidence="8" type="ORF">VICG_00061</name>
</gene>
<evidence type="ECO:0000313" key="8">
    <source>
        <dbReference type="EMBL" id="ELA42746.1"/>
    </source>
</evidence>
<name>L2GPI7_VITCO</name>
<dbReference type="InParanoid" id="L2GPI7"/>
<reference evidence="9" key="1">
    <citation type="submission" date="2011-05" db="EMBL/GenBank/DDBJ databases">
        <title>The genome sequence of Vittaforma corneae strain ATCC 50505.</title>
        <authorList>
            <consortium name="The Broad Institute Genome Sequencing Platform"/>
            <person name="Cuomo C."/>
            <person name="Didier E."/>
            <person name="Bowers L."/>
            <person name="Young S.K."/>
            <person name="Zeng Q."/>
            <person name="Gargeya S."/>
            <person name="Fitzgerald M."/>
            <person name="Haas B."/>
            <person name="Abouelleil A."/>
            <person name="Alvarado L."/>
            <person name="Arachchi H.M."/>
            <person name="Berlin A."/>
            <person name="Chapman S.B."/>
            <person name="Gearin G."/>
            <person name="Goldberg J."/>
            <person name="Griggs A."/>
            <person name="Gujja S."/>
            <person name="Hansen M."/>
            <person name="Heiman D."/>
            <person name="Howarth C."/>
            <person name="Larimer J."/>
            <person name="Lui A."/>
            <person name="MacDonald P.J.P."/>
            <person name="McCowen C."/>
            <person name="Montmayeur A."/>
            <person name="Murphy C."/>
            <person name="Neiman D."/>
            <person name="Pearson M."/>
            <person name="Priest M."/>
            <person name="Roberts A."/>
            <person name="Saif S."/>
            <person name="Shea T."/>
            <person name="Sisk P."/>
            <person name="Stolte C."/>
            <person name="Sykes S."/>
            <person name="Wortman J."/>
            <person name="Nusbaum C."/>
            <person name="Birren B."/>
        </authorList>
    </citation>
    <scope>NUCLEOTIDE SEQUENCE [LARGE SCALE GENOMIC DNA]</scope>
    <source>
        <strain evidence="9">ATCC 50505</strain>
    </source>
</reference>
<dbReference type="PANTHER" id="PTHR24067">
    <property type="entry name" value="UBIQUITIN-CONJUGATING ENZYME E2"/>
    <property type="match status" value="1"/>
</dbReference>
<comment type="catalytic activity">
    <reaction evidence="1">
        <text>S-ubiquitinyl-[E1 ubiquitin-activating enzyme]-L-cysteine + [E2 ubiquitin-conjugating enzyme]-L-cysteine = [E1 ubiquitin-activating enzyme]-L-cysteine + S-ubiquitinyl-[E2 ubiquitin-conjugating enzyme]-L-cysteine.</text>
        <dbReference type="EC" id="2.3.2.23"/>
    </reaction>
</comment>
<keyword evidence="3" id="KW-0808">Transferase</keyword>
<dbReference type="GO" id="GO:0005524">
    <property type="term" value="F:ATP binding"/>
    <property type="evidence" value="ECO:0007669"/>
    <property type="project" value="UniProtKB-KW"/>
</dbReference>
<evidence type="ECO:0000256" key="1">
    <source>
        <dbReference type="ARBA" id="ARBA00000485"/>
    </source>
</evidence>
<evidence type="ECO:0000256" key="3">
    <source>
        <dbReference type="ARBA" id="ARBA00022679"/>
    </source>
</evidence>
<dbReference type="SMART" id="SM00212">
    <property type="entry name" value="UBCc"/>
    <property type="match status" value="1"/>
</dbReference>
<dbReference type="Pfam" id="PF00179">
    <property type="entry name" value="UQ_con"/>
    <property type="match status" value="1"/>
</dbReference>
<dbReference type="GO" id="GO:0061631">
    <property type="term" value="F:ubiquitin conjugating enzyme activity"/>
    <property type="evidence" value="ECO:0007669"/>
    <property type="project" value="UniProtKB-EC"/>
</dbReference>
<keyword evidence="5" id="KW-0833">Ubl conjugation pathway</keyword>
<dbReference type="AlphaFoldDB" id="L2GPI7"/>
<keyword evidence="4" id="KW-0547">Nucleotide-binding</keyword>
<dbReference type="RefSeq" id="XP_007603514.1">
    <property type="nucleotide sequence ID" value="XM_007603452.1"/>
</dbReference>